<evidence type="ECO:0000256" key="1">
    <source>
        <dbReference type="SAM" id="MobiDB-lite"/>
    </source>
</evidence>
<feature type="domain" description="U3 small nucleolar RNA-associated protein 20 N-terminal" evidence="2">
    <location>
        <begin position="784"/>
        <end position="1299"/>
    </location>
</feature>
<dbReference type="InterPro" id="IPR011430">
    <property type="entry name" value="UTP20_N"/>
</dbReference>
<dbReference type="GeneID" id="54781284"/>
<dbReference type="Pfam" id="PF07539">
    <property type="entry name" value="UTP20_N"/>
    <property type="match status" value="1"/>
</dbReference>
<dbReference type="OMA" id="CYKSCVQ"/>
<dbReference type="PANTHER" id="PTHR17695">
    <property type="entry name" value="SMALL SUBUNIT PROCESSOME COMPONENT 20 HOMOLOG"/>
    <property type="match status" value="1"/>
</dbReference>
<evidence type="ECO:0000259" key="2">
    <source>
        <dbReference type="Pfam" id="PF07539"/>
    </source>
</evidence>
<evidence type="ECO:0000313" key="6">
    <source>
        <dbReference type="Proteomes" id="UP000449547"/>
    </source>
</evidence>
<dbReference type="VEuPathDB" id="FungiDB:DIURU_002633"/>
<dbReference type="Pfam" id="PF23099">
    <property type="entry name" value="UTP20_C"/>
    <property type="match status" value="1"/>
</dbReference>
<dbReference type="Gene3D" id="1.25.10.10">
    <property type="entry name" value="Leucine-rich Repeat Variant"/>
    <property type="match status" value="2"/>
</dbReference>
<dbReference type="GO" id="GO:0030686">
    <property type="term" value="C:90S preribosome"/>
    <property type="evidence" value="ECO:0007669"/>
    <property type="project" value="TreeGrafter"/>
</dbReference>
<accession>A0A642UQW8</accession>
<dbReference type="GO" id="GO:0032040">
    <property type="term" value="C:small-subunit processome"/>
    <property type="evidence" value="ECO:0007669"/>
    <property type="project" value="TreeGrafter"/>
</dbReference>
<feature type="domain" description="U3 small nucleolar RNA-associated protein 20" evidence="3">
    <location>
        <begin position="1474"/>
        <end position="1690"/>
    </location>
</feature>
<name>A0A642UQW8_DIURU</name>
<dbReference type="InterPro" id="IPR011989">
    <property type="entry name" value="ARM-like"/>
</dbReference>
<dbReference type="SUPFAM" id="SSF48371">
    <property type="entry name" value="ARM repeat"/>
    <property type="match status" value="2"/>
</dbReference>
<sequence>MIKKKTPTASRRRHAFKSFRERIDAIRIEPSLNLTKRASDYVEVSHFLTTLNHWEECNLSGNFVAFVDATRPLVQSLPQLLFHKQKVWQLLRRHISEGDRFSLQPLLELLTQFIHDLGPEFMEFYAESLALLLDIATRAPEIAGSKDKGARTAAARADANLLEWTFTTLAHLFKYEQRQLSQDLESTLDGLLPVLSDDATTKRESYLTRFAAEALSFLIRKQKPAQLEHTIDLCITKQVSAAAMATLFTEAITSVQQSFHSKGMAILDTLGAKVAPAIVADVVLALLAHASAETAPPVVATALKHPSWPVVAALTFAESGKKINDWSAIAQAIIDLEVAPSQRPLAAFTLASLFRNADPVSVTKHAAKLFDHCRRYDYFCQAVVAAVDVDRAREAALQGGLAKQIAKYSADTNTSSKQLALLKWRLRHVPVNVPVSPETRLEVASAINADSPQFWHMVLVDGQVPDPRRVAQQLIDSKNANGLALVMNAVNDAADAAAILELVLNSPPYTASVMAGIVHLAKVASDSLKDELRQQLSQRAISAVGASIHELRAPAIELLAALMPESEVVASIRTIESVPLTLDTARDIQLRFRQFAADFTTKRHSATETTIAQTWLIGQLSNRFQPSWQGVHAALPKIGLSWDICAVYLNGGVVPEQINEDEATFEDEANDDEMEVDEDDDDEIEVASESRFASAFEQSAASTSIFTRVDSALIEESNADEASPTVESMRTQVLKAFVAVPQAVSDYGNTLAGYVASDESRDWTIPERNLAITALSNLPVSSYANGDALKQVALTLLGNMSVATQKLALALLKQYKDLGIVRKYQDTLSSLLDDTLFRDTLSGLEFEHGDVDNVMPFVVRILFGRVQGGNSKGNKVVSHKHAVLSYLPKLERSHLEEFLSVAAQATRFDAERYDMSYMHRLSGYVTLLLQVFGVVRDASLGAAIAPLAQVMATADSILSATSDHEEVVIKAARTVRGLGFKALAMLLNSVSLDWSLYLDDVMAMVSPRLPHFMSENLQQVSGVMSTLTSAATSPVDSGLLVLTTEDFAGARALLSVLSHPEVKPDVAVHVLQFCADVFARQRGDDAYYELVALCVSSVIEHLPAIIPRLEDVDVAVSVLLTIVTREYLDSSAHADQLLVALVSTLNRARSDVLKAMVLLLGPQVSQDTYHMIYKALCPLLMKIKDYHLRQDIVTLFSALAVPMASVIAELNALDRGEFDYERRLAAYRQLTDSQYLTLTSFDWLSVVSNAIYYLGVDDLPIYTNAQLVLTKFISVAHEKAKDVFDEVLLPQLQFGLRGTNDRWIEVLAAIVTSGHYSEFADLQPFADNEIFAVLTHIQIPQRASAMRKIGEVAPTLGSDSASHYVMPILERYVLDNVDKNSLVSLDALDAVSPVVSRFNWQSFKTIVKRYAKQVKFLEREAGEDGDSTNLKKYVWLLEAASRSFRHLNKPQESVVPYVTKEFIPTVLPLLDKRNDNTISVRLLLAVALAEVIDATDDDATIAAEMPPVILPTCNVMKSRTGDLRDATRKVLLRIVNSVGPRYLNYIFDQLRATLARGSQIHVLAYTVHYLLTSASLKHQGELDDCVGTIVDVVMEDVFGAAGQEKDAEGYISKMKEVKAKTSFDTIEIVAGHVSLPKFGRVLAPIKMLLREHINHKTQVQLDELIRRVSVGVLKNPASGSVSMLQLCFDVLQIPNEVDAEEAKPKPQVVQNPKRGDESFFVVSMNRKQSSKAWDSTHFKGFFYRFGLEMLRSAVAKHPQLQSVGSMAQFVPLLNQCLANTDESVVMSALRMLDVIVKRGLGASADDVTVATNRALEIISDASSTDEEVCQAALRFLTTVLRHQESVELPDRQVGHIITKCQPDLEDPKAQGSLAFSFIKAVMFRHITIVEVYEVIDDVIAKIMVVNHHPQLRAQARDIYYQFLMEYDQSRGRLDKQFKFLVSNLSYPTEEGRQSVMELLNHILNNHSTTDELVSKLASSLFVALCQVAVADDSSKGRQMASLVVEKLLKRKVDHASLAKYVELWMQSDQPMLKRCGLTTYKIWHSARGESSLDKVAVQAVSEILQDDNEDWEFVYVALTVVSHWCTSEREQVFSMLPTEFWTEWLLKCLLFPHPWVRLQASKILGVWLGHQLDDAPADAVQTAAYRLLRQLGTSTLKEDLATQAVKNLVKIAMHWQKTSAPFIKDERSESDYPSALAMLVHRTCGILRQDAHRTDLKVSKQSAMKFAAMLIQIIPEAELTGPAEAIVLALHIYIEPGEGDLHDLALEVQQVLESKLGVTEYSRLHAQVYQQISQRRLERKSKRAQLAVTAPEAAAKQKIKKHMKEREKRKNQKDENGYYHTKKKRRL</sequence>
<evidence type="ECO:0000259" key="4">
    <source>
        <dbReference type="Pfam" id="PF23099"/>
    </source>
</evidence>
<dbReference type="OrthoDB" id="360653at2759"/>
<dbReference type="InterPro" id="IPR052575">
    <property type="entry name" value="SSU_processome_comp_20"/>
</dbReference>
<feature type="region of interest" description="Disordered" evidence="1">
    <location>
        <begin position="2303"/>
        <end position="2347"/>
    </location>
</feature>
<dbReference type="Pfam" id="PF20416">
    <property type="entry name" value="UTP20"/>
    <property type="match status" value="1"/>
</dbReference>
<dbReference type="InterPro" id="IPR057525">
    <property type="entry name" value="UTP20_C"/>
</dbReference>
<feature type="domain" description="U3 small nucleolar RNA-associated protein 20 C-terminal" evidence="4">
    <location>
        <begin position="2104"/>
        <end position="2334"/>
    </location>
</feature>
<protein>
    <submittedName>
        <fullName evidence="5">Uncharacterized protein</fullName>
    </submittedName>
</protein>
<reference evidence="5 6" key="1">
    <citation type="submission" date="2019-07" db="EMBL/GenBank/DDBJ databases">
        <title>Genome assembly of two rare yeast pathogens: Diutina rugosa and Trichomonascus ciferrii.</title>
        <authorList>
            <person name="Mixao V."/>
            <person name="Saus E."/>
            <person name="Hansen A."/>
            <person name="Lass-Flor C."/>
            <person name="Gabaldon T."/>
        </authorList>
    </citation>
    <scope>NUCLEOTIDE SEQUENCE [LARGE SCALE GENOMIC DNA]</scope>
    <source>
        <strain evidence="5 6">CBS 613</strain>
    </source>
</reference>
<dbReference type="PANTHER" id="PTHR17695:SF11">
    <property type="entry name" value="SMALL SUBUNIT PROCESSOME COMPONENT 20 HOMOLOG"/>
    <property type="match status" value="1"/>
</dbReference>
<dbReference type="RefSeq" id="XP_034012485.1">
    <property type="nucleotide sequence ID" value="XM_034155306.1"/>
</dbReference>
<dbReference type="EMBL" id="SWFT01000082">
    <property type="protein sequence ID" value="KAA8902737.1"/>
    <property type="molecule type" value="Genomic_DNA"/>
</dbReference>
<comment type="caution">
    <text evidence="5">The sequence shown here is derived from an EMBL/GenBank/DDBJ whole genome shotgun (WGS) entry which is preliminary data.</text>
</comment>
<proteinExistence type="predicted"/>
<gene>
    <name evidence="5" type="ORF">DIURU_002633</name>
</gene>
<evidence type="ECO:0000313" key="5">
    <source>
        <dbReference type="EMBL" id="KAA8902737.1"/>
    </source>
</evidence>
<dbReference type="InterPro" id="IPR046523">
    <property type="entry name" value="UTP20_dom"/>
</dbReference>
<dbReference type="Proteomes" id="UP000449547">
    <property type="component" value="Unassembled WGS sequence"/>
</dbReference>
<keyword evidence="6" id="KW-1185">Reference proteome</keyword>
<organism evidence="5 6">
    <name type="scientific">Diutina rugosa</name>
    <name type="common">Yeast</name>
    <name type="synonym">Candida rugosa</name>
    <dbReference type="NCBI Taxonomy" id="5481"/>
    <lineage>
        <taxon>Eukaryota</taxon>
        <taxon>Fungi</taxon>
        <taxon>Dikarya</taxon>
        <taxon>Ascomycota</taxon>
        <taxon>Saccharomycotina</taxon>
        <taxon>Pichiomycetes</taxon>
        <taxon>Debaryomycetaceae</taxon>
        <taxon>Diutina</taxon>
    </lineage>
</organism>
<evidence type="ECO:0000259" key="3">
    <source>
        <dbReference type="Pfam" id="PF20416"/>
    </source>
</evidence>
<feature type="compositionally biased region" description="Basic and acidic residues" evidence="1">
    <location>
        <begin position="2324"/>
        <end position="2337"/>
    </location>
</feature>
<dbReference type="InterPro" id="IPR016024">
    <property type="entry name" value="ARM-type_fold"/>
</dbReference>